<dbReference type="HOGENOM" id="CLU_1699015_0_0_1"/>
<name>M4BNP4_HYAAE</name>
<dbReference type="InParanoid" id="M4BNP4"/>
<dbReference type="VEuPathDB" id="FungiDB:HpaG808032"/>
<dbReference type="OMA" id="VMANNDA"/>
<dbReference type="EnsemblProtists" id="HpaT808032">
    <property type="protein sequence ID" value="HpaP808032"/>
    <property type="gene ID" value="HpaG808032"/>
</dbReference>
<evidence type="ECO:0000313" key="1">
    <source>
        <dbReference type="EnsemblProtists" id="HpaP808032"/>
    </source>
</evidence>
<dbReference type="EMBL" id="JH598462">
    <property type="status" value="NOT_ANNOTATED_CDS"/>
    <property type="molecule type" value="Genomic_DNA"/>
</dbReference>
<accession>M4BNP4</accession>
<protein>
    <submittedName>
        <fullName evidence="1">Uncharacterized protein</fullName>
    </submittedName>
</protein>
<organism evidence="1 2">
    <name type="scientific">Hyaloperonospora arabidopsidis (strain Emoy2)</name>
    <name type="common">Downy mildew agent</name>
    <name type="synonym">Peronospora arabidopsidis</name>
    <dbReference type="NCBI Taxonomy" id="559515"/>
    <lineage>
        <taxon>Eukaryota</taxon>
        <taxon>Sar</taxon>
        <taxon>Stramenopiles</taxon>
        <taxon>Oomycota</taxon>
        <taxon>Peronosporomycetes</taxon>
        <taxon>Peronosporales</taxon>
        <taxon>Peronosporaceae</taxon>
        <taxon>Hyaloperonospora</taxon>
    </lineage>
</organism>
<reference evidence="1" key="2">
    <citation type="submission" date="2015-06" db="UniProtKB">
        <authorList>
            <consortium name="EnsemblProtists"/>
        </authorList>
    </citation>
    <scope>IDENTIFICATION</scope>
    <source>
        <strain evidence="1">Emoy2</strain>
    </source>
</reference>
<proteinExistence type="predicted"/>
<reference evidence="2" key="1">
    <citation type="journal article" date="2010" name="Science">
        <title>Signatures of adaptation to obligate biotrophy in the Hyaloperonospora arabidopsidis genome.</title>
        <authorList>
            <person name="Baxter L."/>
            <person name="Tripathy S."/>
            <person name="Ishaque N."/>
            <person name="Boot N."/>
            <person name="Cabral A."/>
            <person name="Kemen E."/>
            <person name="Thines M."/>
            <person name="Ah-Fong A."/>
            <person name="Anderson R."/>
            <person name="Badejoko W."/>
            <person name="Bittner-Eddy P."/>
            <person name="Boore J.L."/>
            <person name="Chibucos M.C."/>
            <person name="Coates M."/>
            <person name="Dehal P."/>
            <person name="Delehaunty K."/>
            <person name="Dong S."/>
            <person name="Downton P."/>
            <person name="Dumas B."/>
            <person name="Fabro G."/>
            <person name="Fronick C."/>
            <person name="Fuerstenberg S.I."/>
            <person name="Fulton L."/>
            <person name="Gaulin E."/>
            <person name="Govers F."/>
            <person name="Hughes L."/>
            <person name="Humphray S."/>
            <person name="Jiang R.H."/>
            <person name="Judelson H."/>
            <person name="Kamoun S."/>
            <person name="Kyung K."/>
            <person name="Meijer H."/>
            <person name="Minx P."/>
            <person name="Morris P."/>
            <person name="Nelson J."/>
            <person name="Phuntumart V."/>
            <person name="Qutob D."/>
            <person name="Rehmany A."/>
            <person name="Rougon-Cardoso A."/>
            <person name="Ryden P."/>
            <person name="Torto-Alalibo T."/>
            <person name="Studholme D."/>
            <person name="Wang Y."/>
            <person name="Win J."/>
            <person name="Wood J."/>
            <person name="Clifton S.W."/>
            <person name="Rogers J."/>
            <person name="Van den Ackerveken G."/>
            <person name="Jones J.D."/>
            <person name="McDowell J.M."/>
            <person name="Beynon J."/>
            <person name="Tyler B.M."/>
        </authorList>
    </citation>
    <scope>NUCLEOTIDE SEQUENCE [LARGE SCALE GENOMIC DNA]</scope>
    <source>
        <strain evidence="2">Emoy2</strain>
    </source>
</reference>
<evidence type="ECO:0000313" key="2">
    <source>
        <dbReference type="Proteomes" id="UP000011713"/>
    </source>
</evidence>
<sequence>MVTVEPNPKPSAHCCLEVEVAHIPMFDVQVVRQRRDSGACRGLQALRRSFVLTVGDRYLKLCAGPSPSAAVLRISHNNINVRLRDQEEALRAAELMMDTWGTSRQGRQSRPSVNRPLMSCGCVVLLFVLEIDPLVESSDIRPIKSEESEDCTGLALLVQQYVTDRDFRHLVYQLHDRIDAAVA</sequence>
<dbReference type="Proteomes" id="UP000011713">
    <property type="component" value="Unassembled WGS sequence"/>
</dbReference>
<keyword evidence="2" id="KW-1185">Reference proteome</keyword>
<dbReference type="AlphaFoldDB" id="M4BNP4"/>
<dbReference type="eggNOG" id="ENOG502T077">
    <property type="taxonomic scope" value="Eukaryota"/>
</dbReference>